<dbReference type="InterPro" id="IPR041881">
    <property type="entry name" value="PqqD_sf"/>
</dbReference>
<dbReference type="EMBL" id="JACJPW010000046">
    <property type="protein sequence ID" value="MBD2182995.1"/>
    <property type="molecule type" value="Genomic_DNA"/>
</dbReference>
<evidence type="ECO:0000313" key="2">
    <source>
        <dbReference type="EMBL" id="MBD2182995.1"/>
    </source>
</evidence>
<comment type="caution">
    <text evidence="2">The sequence shown here is derived from an EMBL/GenBank/DDBJ whole genome shotgun (WGS) entry which is preliminary data.</text>
</comment>
<reference evidence="2" key="2">
    <citation type="submission" date="2020-08" db="EMBL/GenBank/DDBJ databases">
        <authorList>
            <person name="Chen M."/>
            <person name="Teng W."/>
            <person name="Zhao L."/>
            <person name="Hu C."/>
            <person name="Zhou Y."/>
            <person name="Han B."/>
            <person name="Song L."/>
            <person name="Shu W."/>
        </authorList>
    </citation>
    <scope>NUCLEOTIDE SEQUENCE</scope>
    <source>
        <strain evidence="2">FACHB-1375</strain>
    </source>
</reference>
<gene>
    <name evidence="2" type="ORF">H6G03_18325</name>
</gene>
<evidence type="ECO:0000256" key="1">
    <source>
        <dbReference type="SAM" id="Coils"/>
    </source>
</evidence>
<dbReference type="AlphaFoldDB" id="A0A926VFL3"/>
<reference evidence="2" key="1">
    <citation type="journal article" date="2015" name="ISME J.">
        <title>Draft Genome Sequence of Streptomyces incarnatus NRRL8089, which Produces the Nucleoside Antibiotic Sinefungin.</title>
        <authorList>
            <person name="Oshima K."/>
            <person name="Hattori M."/>
            <person name="Shimizu H."/>
            <person name="Fukuda K."/>
            <person name="Nemoto M."/>
            <person name="Inagaki K."/>
            <person name="Tamura T."/>
        </authorList>
    </citation>
    <scope>NUCLEOTIDE SEQUENCE</scope>
    <source>
        <strain evidence="2">FACHB-1375</strain>
    </source>
</reference>
<organism evidence="2 3">
    <name type="scientific">Aerosakkonema funiforme FACHB-1375</name>
    <dbReference type="NCBI Taxonomy" id="2949571"/>
    <lineage>
        <taxon>Bacteria</taxon>
        <taxon>Bacillati</taxon>
        <taxon>Cyanobacteriota</taxon>
        <taxon>Cyanophyceae</taxon>
        <taxon>Oscillatoriophycideae</taxon>
        <taxon>Aerosakkonematales</taxon>
        <taxon>Aerosakkonemataceae</taxon>
        <taxon>Aerosakkonema</taxon>
    </lineage>
</organism>
<dbReference type="Pfam" id="PF05402">
    <property type="entry name" value="PqqD"/>
    <property type="match status" value="1"/>
</dbReference>
<feature type="coiled-coil region" evidence="1">
    <location>
        <begin position="57"/>
        <end position="88"/>
    </location>
</feature>
<accession>A0A926VFL3</accession>
<name>A0A926VFL3_9CYAN</name>
<dbReference type="InterPro" id="IPR008792">
    <property type="entry name" value="PQQD"/>
</dbReference>
<protein>
    <submittedName>
        <fullName evidence="2">PqqD family protein</fullName>
    </submittedName>
</protein>
<keyword evidence="3" id="KW-1185">Reference proteome</keyword>
<keyword evidence="1" id="KW-0175">Coiled coil</keyword>
<evidence type="ECO:0000313" key="3">
    <source>
        <dbReference type="Proteomes" id="UP000641646"/>
    </source>
</evidence>
<dbReference type="Gene3D" id="1.10.10.1150">
    <property type="entry name" value="Coenzyme PQQ synthesis protein D (PqqD)"/>
    <property type="match status" value="1"/>
</dbReference>
<sequence length="152" mass="17429">MKTSENFRINSPKVVHEMIDGEVVIVNLERGDYYSLVKAGAEIWEGLTKGISRVDIMENMVQRYDASRENIETAIDDLIEKLELEELIIIEKTDESIPLNTTNNQSETKANTEKLSFEIPTLQKYTDMEELLALDPIHEVDEMGWPNAKQDL</sequence>
<dbReference type="Proteomes" id="UP000641646">
    <property type="component" value="Unassembled WGS sequence"/>
</dbReference>
<proteinExistence type="predicted"/>